<dbReference type="OrthoDB" id="9803027at2"/>
<keyword evidence="3" id="KW-0378">Hydrolase</keyword>
<dbReference type="Pfam" id="PF01979">
    <property type="entry name" value="Amidohydro_1"/>
    <property type="match status" value="1"/>
</dbReference>
<accession>A0A4U8TD53</accession>
<dbReference type="EMBL" id="JRPR02000001">
    <property type="protein sequence ID" value="TLD97783.1"/>
    <property type="molecule type" value="Genomic_DNA"/>
</dbReference>
<feature type="domain" description="Amidohydrolase-related" evidence="2">
    <location>
        <begin position="330"/>
        <end position="430"/>
    </location>
</feature>
<dbReference type="GO" id="GO:0046872">
    <property type="term" value="F:metal ion binding"/>
    <property type="evidence" value="ECO:0007669"/>
    <property type="project" value="InterPro"/>
</dbReference>
<dbReference type="GO" id="GO:0006221">
    <property type="term" value="P:pyrimidine nucleotide biosynthetic process"/>
    <property type="evidence" value="ECO:0007669"/>
    <property type="project" value="UniProtKB-KW"/>
</dbReference>
<dbReference type="GO" id="GO:0004151">
    <property type="term" value="F:dihydroorotase activity"/>
    <property type="evidence" value="ECO:0007669"/>
    <property type="project" value="InterPro"/>
</dbReference>
<gene>
    <name evidence="3" type="ORF">LS71_003370</name>
</gene>
<dbReference type="RefSeq" id="WP_034354983.1">
    <property type="nucleotide sequence ID" value="NZ_JRPR02000001.1"/>
</dbReference>
<keyword evidence="1" id="KW-0665">Pyrimidine biosynthesis</keyword>
<dbReference type="InterPro" id="IPR032466">
    <property type="entry name" value="Metal_Hydrolase"/>
</dbReference>
<name>A0A4U8TD53_9HELI</name>
<dbReference type="GO" id="GO:0004038">
    <property type="term" value="F:allantoinase activity"/>
    <property type="evidence" value="ECO:0007669"/>
    <property type="project" value="TreeGrafter"/>
</dbReference>
<dbReference type="SUPFAM" id="SSF51556">
    <property type="entry name" value="Metallo-dependent hydrolases"/>
    <property type="match status" value="1"/>
</dbReference>
<dbReference type="InterPro" id="IPR011059">
    <property type="entry name" value="Metal-dep_hydrolase_composite"/>
</dbReference>
<dbReference type="PANTHER" id="PTHR43668:SF2">
    <property type="entry name" value="ALLANTOINASE"/>
    <property type="match status" value="1"/>
</dbReference>
<dbReference type="GO" id="GO:0005737">
    <property type="term" value="C:cytoplasm"/>
    <property type="evidence" value="ECO:0007669"/>
    <property type="project" value="TreeGrafter"/>
</dbReference>
<protein>
    <submittedName>
        <fullName evidence="3">Metal-dependent hydrolase</fullName>
    </submittedName>
</protein>
<dbReference type="Gene3D" id="2.30.40.10">
    <property type="entry name" value="Urease, subunit C, domain 1"/>
    <property type="match status" value="1"/>
</dbReference>
<organism evidence="3 4">
    <name type="scientific">Helicobacter jaachi</name>
    <dbReference type="NCBI Taxonomy" id="1677920"/>
    <lineage>
        <taxon>Bacteria</taxon>
        <taxon>Pseudomonadati</taxon>
        <taxon>Campylobacterota</taxon>
        <taxon>Epsilonproteobacteria</taxon>
        <taxon>Campylobacterales</taxon>
        <taxon>Helicobacteraceae</taxon>
        <taxon>Helicobacter</taxon>
    </lineage>
</organism>
<dbReference type="STRING" id="1677920.LS71_05810"/>
<dbReference type="InterPro" id="IPR004722">
    <property type="entry name" value="DHOase"/>
</dbReference>
<proteinExistence type="predicted"/>
<dbReference type="SUPFAM" id="SSF51338">
    <property type="entry name" value="Composite domain of metallo-dependent hydrolases"/>
    <property type="match status" value="1"/>
</dbReference>
<dbReference type="Gene3D" id="3.20.20.140">
    <property type="entry name" value="Metal-dependent hydrolases"/>
    <property type="match status" value="2"/>
</dbReference>
<reference evidence="3 4" key="1">
    <citation type="journal article" date="2014" name="Genome Announc.">
        <title>Draft genome sequences of eight enterohepatic helicobacter species isolated from both laboratory and wild rodents.</title>
        <authorList>
            <person name="Sheh A."/>
            <person name="Shen Z."/>
            <person name="Fox J.G."/>
        </authorList>
    </citation>
    <scope>NUCLEOTIDE SEQUENCE [LARGE SCALE GENOMIC DNA]</scope>
    <source>
        <strain evidence="3 4">MIT 09-6949</strain>
    </source>
</reference>
<dbReference type="Proteomes" id="UP000029733">
    <property type="component" value="Unassembled WGS sequence"/>
</dbReference>
<evidence type="ECO:0000313" key="4">
    <source>
        <dbReference type="Proteomes" id="UP000029733"/>
    </source>
</evidence>
<dbReference type="PANTHER" id="PTHR43668">
    <property type="entry name" value="ALLANTOINASE"/>
    <property type="match status" value="1"/>
</dbReference>
<keyword evidence="4" id="KW-1185">Reference proteome</keyword>
<dbReference type="InterPro" id="IPR006680">
    <property type="entry name" value="Amidohydro-rel"/>
</dbReference>
<evidence type="ECO:0000259" key="2">
    <source>
        <dbReference type="Pfam" id="PF01979"/>
    </source>
</evidence>
<dbReference type="CDD" id="cd01317">
    <property type="entry name" value="DHOase_IIa"/>
    <property type="match status" value="1"/>
</dbReference>
<evidence type="ECO:0000313" key="3">
    <source>
        <dbReference type="EMBL" id="TLD97783.1"/>
    </source>
</evidence>
<comment type="caution">
    <text evidence="3">The sequence shown here is derived from an EMBL/GenBank/DDBJ whole genome shotgun (WGS) entry which is preliminary data.</text>
</comment>
<dbReference type="InterPro" id="IPR050138">
    <property type="entry name" value="DHOase/Allantoinase_Hydrolase"/>
</dbReference>
<dbReference type="NCBIfam" id="NF006268">
    <property type="entry name" value="PRK08417.1"/>
    <property type="match status" value="1"/>
</dbReference>
<dbReference type="GO" id="GO:0006145">
    <property type="term" value="P:purine nucleobase catabolic process"/>
    <property type="evidence" value="ECO:0007669"/>
    <property type="project" value="TreeGrafter"/>
</dbReference>
<evidence type="ECO:0000256" key="1">
    <source>
        <dbReference type="ARBA" id="ARBA00022975"/>
    </source>
</evidence>
<dbReference type="AlphaFoldDB" id="A0A4U8TD53"/>
<sequence length="459" mass="50315">MLFKNAALCDYRGTKMGDVRVQDGIITHIGHLSAYPNEQVFEVGGRVLLPAMIDLNIAPKSLSLSRKSLLSLAGKALKGGVGSMLLYPHTSPSCSENGSIELIKSLNAQSPIHLLPAISPLNAQGKLSDISTLHASGARAIFAFSDTPAHTLMRIAQYAQMLDIPLICFCQDRDVSDGVMNEGLLSASLGLPSIPAYSQTKEVAKVAEMLFPLPIKLVFDTLVYPRSFEILSRAYGLDSINAWSINAPDSINTESAKNIESANATHTESSTKFATNAHNDYNRLPPSFKAQFFTQTSIHHLALDESLCDNYNTAAKLNPPLVDKASQNTLINLLQNGSIHTLTSLQCADFNAKKDQVFELASFGIDALEVYFSLLYTYLHKAHNIPLEFISRLTSYNPAQILNLNKGALDEGKIAEFIIVNPDISFVLQDNFSPYNQQILHAKIEAFFSCDRIHLAQKE</sequence>